<keyword evidence="2" id="KW-0963">Cytoplasm</keyword>
<dbReference type="Proteomes" id="UP001153714">
    <property type="component" value="Chromosome 2"/>
</dbReference>
<gene>
    <name evidence="5" type="ORF">DIATSA_LOCUS6960</name>
</gene>
<dbReference type="GO" id="GO:0005737">
    <property type="term" value="C:cytoplasm"/>
    <property type="evidence" value="ECO:0007669"/>
    <property type="project" value="UniProtKB-SubCell"/>
</dbReference>
<name>A0A9P0FZZ2_9NEOP</name>
<dbReference type="Pfam" id="PF13621">
    <property type="entry name" value="Cupin_8"/>
    <property type="match status" value="1"/>
</dbReference>
<dbReference type="InterPro" id="IPR003347">
    <property type="entry name" value="JmjC_dom"/>
</dbReference>
<dbReference type="InterPro" id="IPR014710">
    <property type="entry name" value="RmlC-like_jellyroll"/>
</dbReference>
<dbReference type="PROSITE" id="PS51184">
    <property type="entry name" value="JMJC"/>
    <property type="match status" value="1"/>
</dbReference>
<evidence type="ECO:0000256" key="2">
    <source>
        <dbReference type="ARBA" id="ARBA00022490"/>
    </source>
</evidence>
<evidence type="ECO:0000313" key="6">
    <source>
        <dbReference type="Proteomes" id="UP001153714"/>
    </source>
</evidence>
<protein>
    <recommendedName>
        <fullName evidence="4">JmjC domain-containing protein</fullName>
    </recommendedName>
</protein>
<dbReference type="PANTHER" id="PTHR12461:SF43">
    <property type="entry name" value="HSPB1-ASSOCIATED PROTEIN 1"/>
    <property type="match status" value="1"/>
</dbReference>
<dbReference type="SUPFAM" id="SSF51197">
    <property type="entry name" value="Clavaminate synthase-like"/>
    <property type="match status" value="1"/>
</dbReference>
<reference evidence="5" key="1">
    <citation type="submission" date="2021-12" db="EMBL/GenBank/DDBJ databases">
        <authorList>
            <person name="King R."/>
        </authorList>
    </citation>
    <scope>NUCLEOTIDE SEQUENCE</scope>
</reference>
<dbReference type="AlphaFoldDB" id="A0A9P0FZZ2"/>
<keyword evidence="6" id="KW-1185">Reference proteome</keyword>
<evidence type="ECO:0000256" key="3">
    <source>
        <dbReference type="ARBA" id="ARBA00037342"/>
    </source>
</evidence>
<dbReference type="SMART" id="SM00558">
    <property type="entry name" value="JmjC"/>
    <property type="match status" value="1"/>
</dbReference>
<dbReference type="PANTHER" id="PTHR12461">
    <property type="entry name" value="HYPOXIA-INDUCIBLE FACTOR 1 ALPHA INHIBITOR-RELATED"/>
    <property type="match status" value="1"/>
</dbReference>
<dbReference type="OrthoDB" id="438164at2759"/>
<proteinExistence type="predicted"/>
<dbReference type="EMBL" id="OU893333">
    <property type="protein sequence ID" value="CAH0756301.1"/>
    <property type="molecule type" value="Genomic_DNA"/>
</dbReference>
<evidence type="ECO:0000313" key="5">
    <source>
        <dbReference type="EMBL" id="CAH0756301.1"/>
    </source>
</evidence>
<organism evidence="5 6">
    <name type="scientific">Diatraea saccharalis</name>
    <name type="common">sugarcane borer</name>
    <dbReference type="NCBI Taxonomy" id="40085"/>
    <lineage>
        <taxon>Eukaryota</taxon>
        <taxon>Metazoa</taxon>
        <taxon>Ecdysozoa</taxon>
        <taxon>Arthropoda</taxon>
        <taxon>Hexapoda</taxon>
        <taxon>Insecta</taxon>
        <taxon>Pterygota</taxon>
        <taxon>Neoptera</taxon>
        <taxon>Endopterygota</taxon>
        <taxon>Lepidoptera</taxon>
        <taxon>Glossata</taxon>
        <taxon>Ditrysia</taxon>
        <taxon>Pyraloidea</taxon>
        <taxon>Crambidae</taxon>
        <taxon>Crambinae</taxon>
        <taxon>Diatraea</taxon>
    </lineage>
</organism>
<comment type="subcellular location">
    <subcellularLocation>
        <location evidence="1">Cytoplasm</location>
    </subcellularLocation>
</comment>
<feature type="domain" description="JmjC" evidence="4">
    <location>
        <begin position="91"/>
        <end position="250"/>
    </location>
</feature>
<accession>A0A9P0FZZ2</accession>
<evidence type="ECO:0000256" key="1">
    <source>
        <dbReference type="ARBA" id="ARBA00004496"/>
    </source>
</evidence>
<dbReference type="Gene3D" id="2.60.120.10">
    <property type="entry name" value="Jelly Rolls"/>
    <property type="match status" value="1"/>
</dbReference>
<dbReference type="InterPro" id="IPR041667">
    <property type="entry name" value="Cupin_8"/>
</dbReference>
<comment type="function">
    <text evidence="3">May play a role in cellular stress response.</text>
</comment>
<sequence>MSSLDGEILRNLSTKIGAPLVLRDFIRKWPMCQWSAEKWCSIFGEKEMPFRCSKRNFVSDEPCWERKCKVKSMTFKNFVSNLDSSDEWMYFDYKYLHQWFSSDSELFKEVSWKDFGYSNKGASDTTLWVGNKGAHTPAHQDTYGFNIVSQVYGKKLWILFPPEAGGLKPTRVPYEESSIYSELNFYCPNNLDVFNGLSGGRMVVLSAGDALLVPRGWWHYVQNVDPLNISLNMWLPHEKDTTTRVSEALIKIFIAQICKDLPQETAKLLLNPNEDDISDTPLAVLFLQLETVANIYLDSRRKARRVKRQKTCEDDKLATTADPEEYDLKMLLEDKANKMEIAPSITASDLIDLLKKNLKENVSTDAVLEDDDVDGSTSTLCLTKAVIDAFSQNNVIELVKQNLFTRLSQSY</sequence>
<reference evidence="5" key="2">
    <citation type="submission" date="2022-10" db="EMBL/GenBank/DDBJ databases">
        <authorList>
            <consortium name="ENA_rothamsted_submissions"/>
            <consortium name="culmorum"/>
            <person name="King R."/>
        </authorList>
    </citation>
    <scope>NUCLEOTIDE SEQUENCE</scope>
</reference>
<evidence type="ECO:0000259" key="4">
    <source>
        <dbReference type="PROSITE" id="PS51184"/>
    </source>
</evidence>